<evidence type="ECO:0000256" key="1">
    <source>
        <dbReference type="ARBA" id="ARBA00023015"/>
    </source>
</evidence>
<accession>F5XGY0</accession>
<dbReference type="InterPro" id="IPR019888">
    <property type="entry name" value="Tscrpt_reg_AsnC-like"/>
</dbReference>
<dbReference type="Proteomes" id="UP000007947">
    <property type="component" value="Chromosome"/>
</dbReference>
<keyword evidence="1" id="KW-0805">Transcription regulation</keyword>
<dbReference type="Gene3D" id="3.30.70.920">
    <property type="match status" value="1"/>
</dbReference>
<evidence type="ECO:0000256" key="3">
    <source>
        <dbReference type="ARBA" id="ARBA00023163"/>
    </source>
</evidence>
<dbReference type="Pfam" id="PF13404">
    <property type="entry name" value="HTH_AsnC-type"/>
    <property type="match status" value="1"/>
</dbReference>
<dbReference type="PROSITE" id="PS50956">
    <property type="entry name" value="HTH_ASNC_2"/>
    <property type="match status" value="2"/>
</dbReference>
<dbReference type="EMBL" id="AP012204">
    <property type="protein sequence ID" value="BAK35612.1"/>
    <property type="molecule type" value="Genomic_DNA"/>
</dbReference>
<evidence type="ECO:0000259" key="4">
    <source>
        <dbReference type="PROSITE" id="PS50956"/>
    </source>
</evidence>
<dbReference type="Pfam" id="PF13412">
    <property type="entry name" value="HTH_24"/>
    <property type="match status" value="1"/>
</dbReference>
<dbReference type="eggNOG" id="COG1522">
    <property type="taxonomic scope" value="Bacteria"/>
</dbReference>
<dbReference type="KEGG" id="mph:MLP_25980"/>
<name>F5XGY0_MICPN</name>
<dbReference type="PANTHER" id="PTHR30154:SF34">
    <property type="entry name" value="TRANSCRIPTIONAL REGULATOR AZLB"/>
    <property type="match status" value="1"/>
</dbReference>
<dbReference type="GO" id="GO:0043200">
    <property type="term" value="P:response to amino acid"/>
    <property type="evidence" value="ECO:0007669"/>
    <property type="project" value="TreeGrafter"/>
</dbReference>
<proteinExistence type="predicted"/>
<feature type="domain" description="HTH asnC-type" evidence="4">
    <location>
        <begin position="152"/>
        <end position="199"/>
    </location>
</feature>
<organism evidence="5 6">
    <name type="scientific">Microlunatus phosphovorus (strain ATCC 700054 / DSM 10555 / JCM 9379 / NBRC 101784 / NCIMB 13414 / VKM Ac-1990 / NM-1)</name>
    <dbReference type="NCBI Taxonomy" id="1032480"/>
    <lineage>
        <taxon>Bacteria</taxon>
        <taxon>Bacillati</taxon>
        <taxon>Actinomycetota</taxon>
        <taxon>Actinomycetes</taxon>
        <taxon>Propionibacteriales</taxon>
        <taxon>Propionibacteriaceae</taxon>
        <taxon>Microlunatus</taxon>
    </lineage>
</organism>
<dbReference type="InterPro" id="IPR036390">
    <property type="entry name" value="WH_DNA-bd_sf"/>
</dbReference>
<dbReference type="Gene3D" id="1.10.10.10">
    <property type="entry name" value="Winged helix-like DNA-binding domain superfamily/Winged helix DNA-binding domain"/>
    <property type="match status" value="2"/>
</dbReference>
<feature type="domain" description="HTH asnC-type" evidence="4">
    <location>
        <begin position="1"/>
        <end position="61"/>
    </location>
</feature>
<dbReference type="GO" id="GO:0005829">
    <property type="term" value="C:cytosol"/>
    <property type="evidence" value="ECO:0007669"/>
    <property type="project" value="TreeGrafter"/>
</dbReference>
<dbReference type="GO" id="GO:0043565">
    <property type="term" value="F:sequence-specific DNA binding"/>
    <property type="evidence" value="ECO:0007669"/>
    <property type="project" value="InterPro"/>
</dbReference>
<evidence type="ECO:0000313" key="6">
    <source>
        <dbReference type="Proteomes" id="UP000007947"/>
    </source>
</evidence>
<keyword evidence="2" id="KW-0238">DNA-binding</keyword>
<dbReference type="PANTHER" id="PTHR30154">
    <property type="entry name" value="LEUCINE-RESPONSIVE REGULATORY PROTEIN"/>
    <property type="match status" value="1"/>
</dbReference>
<dbReference type="STRING" id="1032480.MLP_25980"/>
<keyword evidence="6" id="KW-1185">Reference proteome</keyword>
<protein>
    <submittedName>
        <fullName evidence="5">Putative transcriptional regulator</fullName>
    </submittedName>
</protein>
<dbReference type="RefSeq" id="WP_013863481.1">
    <property type="nucleotide sequence ID" value="NC_015635.1"/>
</dbReference>
<keyword evidence="3" id="KW-0804">Transcription</keyword>
<dbReference type="HOGENOM" id="CLU_061382_0_0_11"/>
<dbReference type="AlphaFoldDB" id="F5XGY0"/>
<dbReference type="SUPFAM" id="SSF46785">
    <property type="entry name" value="Winged helix' DNA-binding domain"/>
    <property type="match status" value="2"/>
</dbReference>
<dbReference type="InterPro" id="IPR000485">
    <property type="entry name" value="AsnC-type_HTH_dom"/>
</dbReference>
<evidence type="ECO:0000256" key="2">
    <source>
        <dbReference type="ARBA" id="ARBA00023125"/>
    </source>
</evidence>
<dbReference type="SMART" id="SM00344">
    <property type="entry name" value="HTH_ASNC"/>
    <property type="match status" value="2"/>
</dbReference>
<dbReference type="OrthoDB" id="3526090at2"/>
<dbReference type="PRINTS" id="PR00033">
    <property type="entry name" value="HTHASNC"/>
</dbReference>
<reference evidence="5 6" key="1">
    <citation type="submission" date="2011-05" db="EMBL/GenBank/DDBJ databases">
        <title>Whole genome sequence of Microlunatus phosphovorus NM-1.</title>
        <authorList>
            <person name="Hosoyama A."/>
            <person name="Sasaki K."/>
            <person name="Harada T."/>
            <person name="Igarashi R."/>
            <person name="Kawakoshi A."/>
            <person name="Sasagawa M."/>
            <person name="Fukada J."/>
            <person name="Nakamura S."/>
            <person name="Katano Y."/>
            <person name="Hanada S."/>
            <person name="Kamagata Y."/>
            <person name="Nakamura N."/>
            <person name="Yamazaki S."/>
            <person name="Fujita N."/>
        </authorList>
    </citation>
    <scope>NUCLEOTIDE SEQUENCE [LARGE SCALE GENOMIC DNA]</scope>
    <source>
        <strain evidence="6">ATCC 700054 / DSM 10555 / JCM 9379 / NBRC 101784 / NCIMB 13414 / VKM Ac-1990 / NM-1</strain>
    </source>
</reference>
<gene>
    <name evidence="5" type="ordered locus">MLP_25980</name>
</gene>
<evidence type="ECO:0000313" key="5">
    <source>
        <dbReference type="EMBL" id="BAK35612.1"/>
    </source>
</evidence>
<dbReference type="InterPro" id="IPR036388">
    <property type="entry name" value="WH-like_DNA-bd_sf"/>
</dbReference>
<sequence>MDDLNERIIAMLRQNGRTTFTQIAAKVGASREVVTDRVRMLTDSGRLRIVAGVHPLVVGLSISAHLSVWVTGPARPVIEQLEQFDSLSFISETTGAFQISAETWLRDSRELRDQVISIRAIPGVVDVQVLVFDRILCSFFGDMTPDTEKLALDRIDLQLLDVLQKDGRAPLSELAARVQLSPSACRLRVLKLIESGVMKIGAIDQHTGSPVDLLFGFGIKVLDDVRATNEILSSGVGVEFLAQTLGRYDLKATISFSAVNRFHRLMHRLREDRAIATSATWLHTRIVRERYERELIVP</sequence>